<organism evidence="2 3">
    <name type="scientific">Clostridium ljungdahlii</name>
    <dbReference type="NCBI Taxonomy" id="1538"/>
    <lineage>
        <taxon>Bacteria</taxon>
        <taxon>Bacillati</taxon>
        <taxon>Bacillota</taxon>
        <taxon>Clostridia</taxon>
        <taxon>Eubacteriales</taxon>
        <taxon>Clostridiaceae</taxon>
        <taxon>Clostridium</taxon>
    </lineage>
</organism>
<comment type="caution">
    <text evidence="2">The sequence shown here is derived from an EMBL/GenBank/DDBJ whole genome shotgun (WGS) entry which is preliminary data.</text>
</comment>
<reference evidence="2 3" key="1">
    <citation type="journal article" date="2015" name="Biotechnol. Bioeng.">
        <title>Genome sequence and phenotypic characterization of Caulobacter segnis.</title>
        <authorList>
            <person name="Patel S."/>
            <person name="Fletcher B."/>
            <person name="Scott D.C."/>
            <person name="Ely B."/>
        </authorList>
    </citation>
    <scope>NUCLEOTIDE SEQUENCE [LARGE SCALE GENOMIC DNA]</scope>
    <source>
        <strain evidence="2 3">ERI-2</strain>
    </source>
</reference>
<accession>A0A168RAG1</accession>
<sequence>MDLIDGVKAMYDLTLERGRIKVNLKAFSVGKDLCVIISGGDIPHIGSVTLSIPRPSLSNSNERSATTSVLNLLGHKDDEVARYVSHTLSSKLNKNVVVTCGIHVDNITAEEIDVVIDILKELTDIVIEKIQKLFL</sequence>
<dbReference type="InterPro" id="IPR048844">
    <property type="entry name" value="LpdD_chaperone-like"/>
</dbReference>
<proteinExistence type="predicted"/>
<dbReference type="PATRIC" id="fig|1538.10.peg.252"/>
<evidence type="ECO:0000259" key="1">
    <source>
        <dbReference type="Pfam" id="PF21758"/>
    </source>
</evidence>
<evidence type="ECO:0000313" key="3">
    <source>
        <dbReference type="Proteomes" id="UP000077407"/>
    </source>
</evidence>
<feature type="domain" description="Prenylated flavin chaperone LpdD-like" evidence="1">
    <location>
        <begin position="17"/>
        <end position="131"/>
    </location>
</feature>
<dbReference type="Proteomes" id="UP000077407">
    <property type="component" value="Unassembled WGS sequence"/>
</dbReference>
<dbReference type="Pfam" id="PF21758">
    <property type="entry name" value="PAC_bac"/>
    <property type="match status" value="1"/>
</dbReference>
<protein>
    <recommendedName>
        <fullName evidence="1">Prenylated flavin chaperone LpdD-like domain-containing protein</fullName>
    </recommendedName>
</protein>
<dbReference type="EMBL" id="LITT01000011">
    <property type="protein sequence ID" value="OAA90443.1"/>
    <property type="molecule type" value="Genomic_DNA"/>
</dbReference>
<name>A0A168RAG1_9CLOT</name>
<dbReference type="AlphaFoldDB" id="A0A168RAG1"/>
<evidence type="ECO:0000313" key="2">
    <source>
        <dbReference type="EMBL" id="OAA90443.1"/>
    </source>
</evidence>
<gene>
    <name evidence="2" type="ORF">WY13_01347</name>
</gene>